<sequence>MERHSILRGIQQKIDNGTTAMYGGHGNHGQQTACHGAKTQYSAGHGSTAMHGGHANHGQQTACHGAKTQYSAGHSSTAMHGGHANHGQQTACHGGKTQYSAGHGSTAMHRGHANHSQQTACHGSKKEGSSMHKIGDQLTSPLKLMDAAEMAVTAATAMRVTTRTVEGTRGRAAEDISCNNQVLWDNFLPCDSRSTLSSFNTFIPWFIPRIQRPIQDMTKPSQVSSHFILVVCHLNHLVKVIISSHSSNLKDVDYPPQVSASALNREHQKICTIYKRS</sequence>
<evidence type="ECO:0000256" key="1">
    <source>
        <dbReference type="SAM" id="MobiDB-lite"/>
    </source>
</evidence>
<feature type="region of interest" description="Disordered" evidence="1">
    <location>
        <begin position="72"/>
        <end position="132"/>
    </location>
</feature>
<proteinExistence type="predicted"/>
<accession>A0A2G2XK73</accession>
<comment type="caution">
    <text evidence="2">The sequence shown here is derived from an EMBL/GenBank/DDBJ whole genome shotgun (WGS) entry which is preliminary data.</text>
</comment>
<dbReference type="EMBL" id="MLFT02000001">
    <property type="protein sequence ID" value="PHT57886.1"/>
    <property type="molecule type" value="Genomic_DNA"/>
</dbReference>
<name>A0A2G2XK73_CAPBA</name>
<keyword evidence="3" id="KW-1185">Reference proteome</keyword>
<evidence type="ECO:0000313" key="3">
    <source>
        <dbReference type="Proteomes" id="UP000224567"/>
    </source>
</evidence>
<reference evidence="3" key="2">
    <citation type="journal article" date="2017" name="J. Anim. Genet.">
        <title>Multiple reference genome sequences of hot pepper reveal the massive evolution of plant disease resistance genes by retroduplication.</title>
        <authorList>
            <person name="Kim S."/>
            <person name="Park J."/>
            <person name="Yeom S.-I."/>
            <person name="Kim Y.-M."/>
            <person name="Seo E."/>
            <person name="Kim K.-T."/>
            <person name="Kim M.-S."/>
            <person name="Lee J.M."/>
            <person name="Cheong K."/>
            <person name="Shin H.-S."/>
            <person name="Kim S.-B."/>
            <person name="Han K."/>
            <person name="Lee J."/>
            <person name="Park M."/>
            <person name="Lee H.-A."/>
            <person name="Lee H.-Y."/>
            <person name="Lee Y."/>
            <person name="Oh S."/>
            <person name="Lee J.H."/>
            <person name="Choi E."/>
            <person name="Choi E."/>
            <person name="Lee S.E."/>
            <person name="Jeon J."/>
            <person name="Kim H."/>
            <person name="Choi G."/>
            <person name="Song H."/>
            <person name="Lee J."/>
            <person name="Lee S.-C."/>
            <person name="Kwon J.-K."/>
            <person name="Lee H.-Y."/>
            <person name="Koo N."/>
            <person name="Hong Y."/>
            <person name="Kim R.W."/>
            <person name="Kang W.-H."/>
            <person name="Huh J.H."/>
            <person name="Kang B.-C."/>
            <person name="Yang T.-J."/>
            <person name="Lee Y.-H."/>
            <person name="Bennetzen J.L."/>
            <person name="Choi D."/>
        </authorList>
    </citation>
    <scope>NUCLEOTIDE SEQUENCE [LARGE SCALE GENOMIC DNA]</scope>
    <source>
        <strain evidence="3">cv. PBC81</strain>
    </source>
</reference>
<dbReference type="Proteomes" id="UP000224567">
    <property type="component" value="Unassembled WGS sequence"/>
</dbReference>
<dbReference type="AlphaFoldDB" id="A0A2G2XK73"/>
<gene>
    <name evidence="2" type="ORF">CQW23_00249</name>
</gene>
<evidence type="ECO:0000313" key="2">
    <source>
        <dbReference type="EMBL" id="PHT57886.1"/>
    </source>
</evidence>
<reference evidence="2 3" key="1">
    <citation type="journal article" date="2017" name="Genome Biol.">
        <title>New reference genome sequences of hot pepper reveal the massive evolution of plant disease-resistance genes by retroduplication.</title>
        <authorList>
            <person name="Kim S."/>
            <person name="Park J."/>
            <person name="Yeom S.I."/>
            <person name="Kim Y.M."/>
            <person name="Seo E."/>
            <person name="Kim K.T."/>
            <person name="Kim M.S."/>
            <person name="Lee J.M."/>
            <person name="Cheong K."/>
            <person name="Shin H.S."/>
            <person name="Kim S.B."/>
            <person name="Han K."/>
            <person name="Lee J."/>
            <person name="Park M."/>
            <person name="Lee H.A."/>
            <person name="Lee H.Y."/>
            <person name="Lee Y."/>
            <person name="Oh S."/>
            <person name="Lee J.H."/>
            <person name="Choi E."/>
            <person name="Choi E."/>
            <person name="Lee S.E."/>
            <person name="Jeon J."/>
            <person name="Kim H."/>
            <person name="Choi G."/>
            <person name="Song H."/>
            <person name="Lee J."/>
            <person name="Lee S.C."/>
            <person name="Kwon J.K."/>
            <person name="Lee H.Y."/>
            <person name="Koo N."/>
            <person name="Hong Y."/>
            <person name="Kim R.W."/>
            <person name="Kang W.H."/>
            <person name="Huh J.H."/>
            <person name="Kang B.C."/>
            <person name="Yang T.J."/>
            <person name="Lee Y.H."/>
            <person name="Bennetzen J.L."/>
            <person name="Choi D."/>
        </authorList>
    </citation>
    <scope>NUCLEOTIDE SEQUENCE [LARGE SCALE GENOMIC DNA]</scope>
    <source>
        <strain evidence="3">cv. PBC81</strain>
    </source>
</reference>
<dbReference type="OrthoDB" id="1293876at2759"/>
<protein>
    <submittedName>
        <fullName evidence="2">Uncharacterized protein</fullName>
    </submittedName>
</protein>
<organism evidence="2 3">
    <name type="scientific">Capsicum baccatum</name>
    <name type="common">Peruvian pepper</name>
    <dbReference type="NCBI Taxonomy" id="33114"/>
    <lineage>
        <taxon>Eukaryota</taxon>
        <taxon>Viridiplantae</taxon>
        <taxon>Streptophyta</taxon>
        <taxon>Embryophyta</taxon>
        <taxon>Tracheophyta</taxon>
        <taxon>Spermatophyta</taxon>
        <taxon>Magnoliopsida</taxon>
        <taxon>eudicotyledons</taxon>
        <taxon>Gunneridae</taxon>
        <taxon>Pentapetalae</taxon>
        <taxon>asterids</taxon>
        <taxon>lamiids</taxon>
        <taxon>Solanales</taxon>
        <taxon>Solanaceae</taxon>
        <taxon>Solanoideae</taxon>
        <taxon>Capsiceae</taxon>
        <taxon>Capsicum</taxon>
    </lineage>
</organism>
<dbReference type="STRING" id="33114.A0A2G2XK73"/>